<dbReference type="Proteomes" id="UP001632037">
    <property type="component" value="Unassembled WGS sequence"/>
</dbReference>
<evidence type="ECO:0000313" key="2">
    <source>
        <dbReference type="Proteomes" id="UP001632037"/>
    </source>
</evidence>
<dbReference type="AlphaFoldDB" id="A0ABD3G168"/>
<protein>
    <submittedName>
        <fullName evidence="1">Uncharacterized protein</fullName>
    </submittedName>
</protein>
<proteinExistence type="predicted"/>
<organism evidence="1 2">
    <name type="scientific">Phytophthora oleae</name>
    <dbReference type="NCBI Taxonomy" id="2107226"/>
    <lineage>
        <taxon>Eukaryota</taxon>
        <taxon>Sar</taxon>
        <taxon>Stramenopiles</taxon>
        <taxon>Oomycota</taxon>
        <taxon>Peronosporomycetes</taxon>
        <taxon>Peronosporales</taxon>
        <taxon>Peronosporaceae</taxon>
        <taxon>Phytophthora</taxon>
    </lineage>
</organism>
<evidence type="ECO:0000313" key="1">
    <source>
        <dbReference type="EMBL" id="KAL3672903.1"/>
    </source>
</evidence>
<reference evidence="1 2" key="1">
    <citation type="submission" date="2024-09" db="EMBL/GenBank/DDBJ databases">
        <title>Genome sequencing and assembly of Phytophthora oleae, isolate VK10A, causative agent of rot of olive drupes.</title>
        <authorList>
            <person name="Conti Taguali S."/>
            <person name="Riolo M."/>
            <person name="La Spada F."/>
            <person name="Cacciola S.O."/>
            <person name="Dionisio G."/>
        </authorList>
    </citation>
    <scope>NUCLEOTIDE SEQUENCE [LARGE SCALE GENOMIC DNA]</scope>
    <source>
        <strain evidence="1 2">VK10A</strain>
    </source>
</reference>
<keyword evidence="2" id="KW-1185">Reference proteome</keyword>
<comment type="caution">
    <text evidence="1">The sequence shown here is derived from an EMBL/GenBank/DDBJ whole genome shotgun (WGS) entry which is preliminary data.</text>
</comment>
<accession>A0ABD3G168</accession>
<gene>
    <name evidence="1" type="ORF">V7S43_002205</name>
</gene>
<sequence length="117" mass="13169">MHWCKLTTFDCQVNKSCNRVRAFTSKLVECHAHIKFKLPLLVDGAYYQKIFTLTGGLIVAPLQSHLHLACLSRRQLLTAERNDEKIVAAKGNEEEGGGAPADCHRSSKCRCRTRIDE</sequence>
<dbReference type="EMBL" id="JBIMZQ010000003">
    <property type="protein sequence ID" value="KAL3672903.1"/>
    <property type="molecule type" value="Genomic_DNA"/>
</dbReference>
<name>A0ABD3G168_9STRA</name>